<dbReference type="AlphaFoldDB" id="A0AAD3NNR0"/>
<comment type="caution">
    <text evidence="2">The sequence shown here is derived from an EMBL/GenBank/DDBJ whole genome shotgun (WGS) entry which is preliminary data.</text>
</comment>
<organism evidence="2 3">
    <name type="scientific">Cryptomeria japonica</name>
    <name type="common">Japanese cedar</name>
    <name type="synonym">Cupressus japonica</name>
    <dbReference type="NCBI Taxonomy" id="3369"/>
    <lineage>
        <taxon>Eukaryota</taxon>
        <taxon>Viridiplantae</taxon>
        <taxon>Streptophyta</taxon>
        <taxon>Embryophyta</taxon>
        <taxon>Tracheophyta</taxon>
        <taxon>Spermatophyta</taxon>
        <taxon>Pinopsida</taxon>
        <taxon>Pinidae</taxon>
        <taxon>Conifers II</taxon>
        <taxon>Cupressales</taxon>
        <taxon>Cupressaceae</taxon>
        <taxon>Cryptomeria</taxon>
    </lineage>
</organism>
<sequence length="91" mass="9940">MVETGVLALSPGSILYVTCKDYLSQAILSISKMPLRPLHSPAHLAHDKSLKFGGIREKTAKLAELKNQYAGHDQEIASKDAIIAELRNNLV</sequence>
<evidence type="ECO:0000313" key="3">
    <source>
        <dbReference type="Proteomes" id="UP001234787"/>
    </source>
</evidence>
<evidence type="ECO:0000313" key="1">
    <source>
        <dbReference type="EMBL" id="GLJ57798.1"/>
    </source>
</evidence>
<proteinExistence type="predicted"/>
<keyword evidence="3" id="KW-1185">Reference proteome</keyword>
<dbReference type="Proteomes" id="UP001234787">
    <property type="component" value="Unassembled WGS sequence"/>
</dbReference>
<gene>
    <name evidence="1" type="ORF">SUGI_1373570</name>
    <name evidence="2" type="ORF">SUGI_1493900</name>
</gene>
<reference evidence="2" key="1">
    <citation type="submission" date="2022-12" db="EMBL/GenBank/DDBJ databases">
        <title>Chromosome-Level Genome Assembly of Japanese Cedar (Cryptomeriajaponica D. Don).</title>
        <authorList>
            <person name="Fujino T."/>
            <person name="Yamaguchi K."/>
            <person name="Yokoyama T."/>
            <person name="Hamanaka T."/>
            <person name="Harazono Y."/>
            <person name="Kamada H."/>
            <person name="Kobayashi W."/>
            <person name="Ujino-Ihara T."/>
            <person name="Uchiyama K."/>
            <person name="Matsumoto A."/>
            <person name="Izuno A."/>
            <person name="Tsumura Y."/>
            <person name="Toyoda A."/>
            <person name="Shigenobu S."/>
            <person name="Moriguchi Y."/>
            <person name="Ueno S."/>
            <person name="Kasahara M."/>
        </authorList>
    </citation>
    <scope>NUCLEOTIDE SEQUENCE</scope>
</reference>
<accession>A0AAD3NNR0</accession>
<protein>
    <submittedName>
        <fullName evidence="2">Uncharacterized protein</fullName>
    </submittedName>
</protein>
<name>A0AAD3NNR0_CRYJA</name>
<evidence type="ECO:0000313" key="2">
    <source>
        <dbReference type="EMBL" id="GLJ59135.1"/>
    </source>
</evidence>
<dbReference type="EMBL" id="BSEH01000190">
    <property type="protein sequence ID" value="GLJ57798.1"/>
    <property type="molecule type" value="Genomic_DNA"/>
</dbReference>
<dbReference type="EMBL" id="BSEH01000707">
    <property type="protein sequence ID" value="GLJ59135.1"/>
    <property type="molecule type" value="Genomic_DNA"/>
</dbReference>